<dbReference type="EMBL" id="JAMZIH010000502">
    <property type="protein sequence ID" value="KAJ1679247.1"/>
    <property type="molecule type" value="Genomic_DNA"/>
</dbReference>
<gene>
    <name evidence="1" type="ORF">EV182_002437</name>
</gene>
<evidence type="ECO:0000313" key="1">
    <source>
        <dbReference type="EMBL" id="KAJ1679247.1"/>
    </source>
</evidence>
<name>A0ACC1HSN5_9FUNG</name>
<evidence type="ECO:0000313" key="2">
    <source>
        <dbReference type="Proteomes" id="UP001145114"/>
    </source>
</evidence>
<reference evidence="1" key="1">
    <citation type="submission" date="2022-06" db="EMBL/GenBank/DDBJ databases">
        <title>Phylogenomic reconstructions and comparative analyses of Kickxellomycotina fungi.</title>
        <authorList>
            <person name="Reynolds N.K."/>
            <person name="Stajich J.E."/>
            <person name="Barry K."/>
            <person name="Grigoriev I.V."/>
            <person name="Crous P."/>
            <person name="Smith M.E."/>
        </authorList>
    </citation>
    <scope>NUCLEOTIDE SEQUENCE</scope>
    <source>
        <strain evidence="1">RSA 2271</strain>
    </source>
</reference>
<organism evidence="1 2">
    <name type="scientific">Spiromyces aspiralis</name>
    <dbReference type="NCBI Taxonomy" id="68401"/>
    <lineage>
        <taxon>Eukaryota</taxon>
        <taxon>Fungi</taxon>
        <taxon>Fungi incertae sedis</taxon>
        <taxon>Zoopagomycota</taxon>
        <taxon>Kickxellomycotina</taxon>
        <taxon>Kickxellomycetes</taxon>
        <taxon>Kickxellales</taxon>
        <taxon>Kickxellaceae</taxon>
        <taxon>Spiromyces</taxon>
    </lineage>
</organism>
<sequence length="416" mass="46582">MPPKRKRTISQSSARSLDSTTVDIDLTSAPRRRTRPSKYYDEEIKAVPVTARLDYRDDHAPTVGANVEIVDQITSGGKQYHIGEFVLVRNPDAPTPNVAHIYGCWKDDKMGEGAYINWCYRPWQTFHDPSRQFYPNEVFRTIHFTNIAGVDILDRCYVLPPKLAEKGKPKEWVDGQEIFVCGSVYSIEERTFEGTKSYVRYWPLSLSVDDRKQALEIVPFKNGVRHLQRVPSQFFADKYIKGVRASIPEDGEANGASNVATITTGHRVRPRNVSISNPAVSEEKDRLADVKLQGLVQGGSSCVENAEAGGEKQMAAPAGRYNTRSAMEAATESQQPARDAVSEVNSANDPGSTSQQQVLQQHSPPSAPPQLAPEIVQYFPKDAEGRILWFSTPPVVITDSHKPRFSAKYLEWFRSR</sequence>
<comment type="caution">
    <text evidence="1">The sequence shown here is derived from an EMBL/GenBank/DDBJ whole genome shotgun (WGS) entry which is preliminary data.</text>
</comment>
<protein>
    <submittedName>
        <fullName evidence="1">Uncharacterized protein</fullName>
    </submittedName>
</protein>
<dbReference type="Proteomes" id="UP001145114">
    <property type="component" value="Unassembled WGS sequence"/>
</dbReference>
<accession>A0ACC1HSN5</accession>
<keyword evidence="2" id="KW-1185">Reference proteome</keyword>
<proteinExistence type="predicted"/>